<feature type="transmembrane region" description="Helical" evidence="10">
    <location>
        <begin position="81"/>
        <end position="100"/>
    </location>
</feature>
<keyword evidence="9" id="KW-0325">Glycoprotein</keyword>
<comment type="subcellular location">
    <subcellularLocation>
        <location evidence="1">Cell membrane</location>
        <topology evidence="1">Multi-pass membrane protein</topology>
    </subcellularLocation>
</comment>
<organism evidence="11 12">
    <name type="scientific">Cadophora malorum</name>
    <dbReference type="NCBI Taxonomy" id="108018"/>
    <lineage>
        <taxon>Eukaryota</taxon>
        <taxon>Fungi</taxon>
        <taxon>Dikarya</taxon>
        <taxon>Ascomycota</taxon>
        <taxon>Pezizomycotina</taxon>
        <taxon>Leotiomycetes</taxon>
        <taxon>Helotiales</taxon>
        <taxon>Ploettnerulaceae</taxon>
        <taxon>Cadophora</taxon>
    </lineage>
</organism>
<dbReference type="GO" id="GO:0006031">
    <property type="term" value="P:chitin biosynthetic process"/>
    <property type="evidence" value="ECO:0007669"/>
    <property type="project" value="TreeGrafter"/>
</dbReference>
<gene>
    <name evidence="11" type="ORF">IFR04_012733</name>
</gene>
<dbReference type="PANTHER" id="PTHR22914:SF13">
    <property type="entry name" value="CHITIN SYNTHASE"/>
    <property type="match status" value="1"/>
</dbReference>
<dbReference type="InterPro" id="IPR029044">
    <property type="entry name" value="Nucleotide-diphossugar_trans"/>
</dbReference>
<evidence type="ECO:0000256" key="10">
    <source>
        <dbReference type="SAM" id="Phobius"/>
    </source>
</evidence>
<evidence type="ECO:0000256" key="4">
    <source>
        <dbReference type="ARBA" id="ARBA00022676"/>
    </source>
</evidence>
<dbReference type="InterPro" id="IPR004835">
    <property type="entry name" value="Chitin_synth"/>
</dbReference>
<keyword evidence="12" id="KW-1185">Reference proteome</keyword>
<keyword evidence="6 10" id="KW-0812">Transmembrane</keyword>
<dbReference type="EC" id="2.4.1.16" evidence="2"/>
<evidence type="ECO:0000256" key="6">
    <source>
        <dbReference type="ARBA" id="ARBA00022692"/>
    </source>
</evidence>
<evidence type="ECO:0000256" key="8">
    <source>
        <dbReference type="ARBA" id="ARBA00023136"/>
    </source>
</evidence>
<dbReference type="Proteomes" id="UP000664132">
    <property type="component" value="Unassembled WGS sequence"/>
</dbReference>
<evidence type="ECO:0000256" key="3">
    <source>
        <dbReference type="ARBA" id="ARBA00022475"/>
    </source>
</evidence>
<dbReference type="AlphaFoldDB" id="A0A8H7T6N9"/>
<dbReference type="EMBL" id="JAFJYH010000280">
    <property type="protein sequence ID" value="KAG4414127.1"/>
    <property type="molecule type" value="Genomic_DNA"/>
</dbReference>
<dbReference type="OrthoDB" id="370884at2759"/>
<keyword evidence="3" id="KW-1003">Cell membrane</keyword>
<keyword evidence="7 10" id="KW-1133">Transmembrane helix</keyword>
<name>A0A8H7T6N9_9HELO</name>
<dbReference type="PANTHER" id="PTHR22914">
    <property type="entry name" value="CHITIN SYNTHASE"/>
    <property type="match status" value="1"/>
</dbReference>
<evidence type="ECO:0000256" key="2">
    <source>
        <dbReference type="ARBA" id="ARBA00012543"/>
    </source>
</evidence>
<protein>
    <recommendedName>
        <fullName evidence="2">chitin synthase</fullName>
        <ecNumber evidence="2">2.4.1.16</ecNumber>
    </recommendedName>
</protein>
<dbReference type="Pfam" id="PF03142">
    <property type="entry name" value="Chitin_synth_2"/>
    <property type="match status" value="2"/>
</dbReference>
<dbReference type="GO" id="GO:0004100">
    <property type="term" value="F:chitin synthase activity"/>
    <property type="evidence" value="ECO:0007669"/>
    <property type="project" value="UniProtKB-EC"/>
</dbReference>
<dbReference type="SUPFAM" id="SSF53448">
    <property type="entry name" value="Nucleotide-diphospho-sugar transferases"/>
    <property type="match status" value="1"/>
</dbReference>
<sequence>MQSEQFHSSLVRDLSLSADFDEFESKEKVEDDQSQSADLINGARQRSSCILTNRRKSKYTIEEEKIVRAEGKKRLRWTRNVFIVFMLIANGVCIAISWTYPEYWYVFVPVILLGNALGSLMVLNLIRWWIWDQILRLFNKTPPPLPTHIPTTIAMVLACYCESYQDLMDTLESLNAQEKVEHHKKMFIIVCDGQVKGKGMAKSTDRILVEDILKPEKEHWFPVGYESWDGAINGIYASAGIWEGTPYVLLVKKRNLGKRDGLILVRTLLYKYRFRHENPETVMGDDFFRWFCEFSEDCTFENFEWLVGVDADTTFNSTCIYEMHKECLKDPKLVGCSGLIQVGFRTGQWNLWNIYQNTEYIRAQCLRRWHQAHGTGKVSCLPGACQIIKICDETCSDAILIELFGHIPDPKANMIHQVRALAGEDRNYICLIFFRFPKSQTTMSLKAIAYTDPPNGFMVFLSQRKRWTLSTCANDILIVMKNEMNWFERACSLADVLVWILCIFVMQTLILFIKACINVTDPTFIVCFAIVTMIPLAYGIFVTYWGCETNRLRLQYLLGLVMLVLIGQIVTPIVICYAVWHMDDFSWGKTREIEASDDPDNKPAHS</sequence>
<evidence type="ECO:0000256" key="1">
    <source>
        <dbReference type="ARBA" id="ARBA00004651"/>
    </source>
</evidence>
<dbReference type="GO" id="GO:0005886">
    <property type="term" value="C:plasma membrane"/>
    <property type="evidence" value="ECO:0007669"/>
    <property type="project" value="UniProtKB-SubCell"/>
</dbReference>
<comment type="caution">
    <text evidence="11">The sequence shown here is derived from an EMBL/GenBank/DDBJ whole genome shotgun (WGS) entry which is preliminary data.</text>
</comment>
<keyword evidence="8 10" id="KW-0472">Membrane</keyword>
<reference evidence="11" key="1">
    <citation type="submission" date="2021-02" db="EMBL/GenBank/DDBJ databases">
        <title>Genome sequence Cadophora malorum strain M34.</title>
        <authorList>
            <person name="Stefanovic E."/>
            <person name="Vu D."/>
            <person name="Scully C."/>
            <person name="Dijksterhuis J."/>
            <person name="Roader J."/>
            <person name="Houbraken J."/>
        </authorList>
    </citation>
    <scope>NUCLEOTIDE SEQUENCE</scope>
    <source>
        <strain evidence="11">M34</strain>
    </source>
</reference>
<keyword evidence="4" id="KW-0328">Glycosyltransferase</keyword>
<feature type="transmembrane region" description="Helical" evidence="10">
    <location>
        <begin position="523"/>
        <end position="545"/>
    </location>
</feature>
<keyword evidence="5" id="KW-0808">Transferase</keyword>
<evidence type="ECO:0000313" key="12">
    <source>
        <dbReference type="Proteomes" id="UP000664132"/>
    </source>
</evidence>
<feature type="transmembrane region" description="Helical" evidence="10">
    <location>
        <begin position="557"/>
        <end position="580"/>
    </location>
</feature>
<dbReference type="GO" id="GO:0031505">
    <property type="term" value="P:fungal-type cell wall organization"/>
    <property type="evidence" value="ECO:0007669"/>
    <property type="project" value="TreeGrafter"/>
</dbReference>
<feature type="transmembrane region" description="Helical" evidence="10">
    <location>
        <begin position="496"/>
        <end position="517"/>
    </location>
</feature>
<evidence type="ECO:0000313" key="11">
    <source>
        <dbReference type="EMBL" id="KAG4414127.1"/>
    </source>
</evidence>
<evidence type="ECO:0000256" key="7">
    <source>
        <dbReference type="ARBA" id="ARBA00022989"/>
    </source>
</evidence>
<evidence type="ECO:0000256" key="5">
    <source>
        <dbReference type="ARBA" id="ARBA00022679"/>
    </source>
</evidence>
<accession>A0A8H7T6N9</accession>
<dbReference type="GO" id="GO:0030428">
    <property type="term" value="C:cell septum"/>
    <property type="evidence" value="ECO:0007669"/>
    <property type="project" value="TreeGrafter"/>
</dbReference>
<proteinExistence type="predicted"/>
<evidence type="ECO:0000256" key="9">
    <source>
        <dbReference type="ARBA" id="ARBA00023180"/>
    </source>
</evidence>
<feature type="transmembrane region" description="Helical" evidence="10">
    <location>
        <begin position="106"/>
        <end position="130"/>
    </location>
</feature>